<evidence type="ECO:0000256" key="2">
    <source>
        <dbReference type="ARBA" id="ARBA00023157"/>
    </source>
</evidence>
<dbReference type="Proteomes" id="UP000264800">
    <property type="component" value="Unplaced"/>
</dbReference>
<keyword evidence="2" id="KW-1015">Disulfide bond</keyword>
<dbReference type="GeneTree" id="ENSGT00940000177485"/>
<dbReference type="Pfam" id="PF13927">
    <property type="entry name" value="Ig_3"/>
    <property type="match status" value="1"/>
</dbReference>
<dbReference type="OMA" id="VTIIINC"/>
<keyword evidence="1 3" id="KW-0732">Signal</keyword>
<evidence type="ECO:0000256" key="1">
    <source>
        <dbReference type="ARBA" id="ARBA00022729"/>
    </source>
</evidence>
<dbReference type="Ensembl" id="ENSKMAT00000021301.1">
    <property type="protein sequence ID" value="ENSKMAP00000021024.1"/>
    <property type="gene ID" value="ENSKMAG00000015634.1"/>
</dbReference>
<dbReference type="Gene3D" id="2.60.40.10">
    <property type="entry name" value="Immunoglobulins"/>
    <property type="match status" value="1"/>
</dbReference>
<evidence type="ECO:0000313" key="5">
    <source>
        <dbReference type="Ensembl" id="ENSKMAP00000021024.1"/>
    </source>
</evidence>
<dbReference type="PANTHER" id="PTHR11481:SF64">
    <property type="entry name" value="FC RECEPTOR-LIKE PROTEIN 4"/>
    <property type="match status" value="1"/>
</dbReference>
<name>A0A3Q3B998_KRYMA</name>
<evidence type="ECO:0000313" key="6">
    <source>
        <dbReference type="Proteomes" id="UP000264800"/>
    </source>
</evidence>
<dbReference type="InterPro" id="IPR007110">
    <property type="entry name" value="Ig-like_dom"/>
</dbReference>
<dbReference type="SUPFAM" id="SSF48726">
    <property type="entry name" value="Immunoglobulin"/>
    <property type="match status" value="1"/>
</dbReference>
<feature type="signal peptide" evidence="3">
    <location>
        <begin position="1"/>
        <end position="22"/>
    </location>
</feature>
<evidence type="ECO:0000259" key="4">
    <source>
        <dbReference type="PROSITE" id="PS50835"/>
    </source>
</evidence>
<dbReference type="GO" id="GO:0004888">
    <property type="term" value="F:transmembrane signaling receptor activity"/>
    <property type="evidence" value="ECO:0007669"/>
    <property type="project" value="TreeGrafter"/>
</dbReference>
<dbReference type="InterPro" id="IPR003599">
    <property type="entry name" value="Ig_sub"/>
</dbReference>
<dbReference type="AlphaFoldDB" id="A0A3Q3B998"/>
<dbReference type="InterPro" id="IPR036179">
    <property type="entry name" value="Ig-like_dom_sf"/>
</dbReference>
<dbReference type="GO" id="GO:0007166">
    <property type="term" value="P:cell surface receptor signaling pathway"/>
    <property type="evidence" value="ECO:0007669"/>
    <property type="project" value="TreeGrafter"/>
</dbReference>
<organism evidence="5 6">
    <name type="scientific">Kryptolebias marmoratus</name>
    <name type="common">Mangrove killifish</name>
    <name type="synonym">Rivulus marmoratus</name>
    <dbReference type="NCBI Taxonomy" id="37003"/>
    <lineage>
        <taxon>Eukaryota</taxon>
        <taxon>Metazoa</taxon>
        <taxon>Chordata</taxon>
        <taxon>Craniata</taxon>
        <taxon>Vertebrata</taxon>
        <taxon>Euteleostomi</taxon>
        <taxon>Actinopterygii</taxon>
        <taxon>Neopterygii</taxon>
        <taxon>Teleostei</taxon>
        <taxon>Neoteleostei</taxon>
        <taxon>Acanthomorphata</taxon>
        <taxon>Ovalentaria</taxon>
        <taxon>Atherinomorphae</taxon>
        <taxon>Cyprinodontiformes</taxon>
        <taxon>Rivulidae</taxon>
        <taxon>Kryptolebias</taxon>
    </lineage>
</organism>
<protein>
    <recommendedName>
        <fullName evidence="4">Ig-like domain-containing protein</fullName>
    </recommendedName>
</protein>
<dbReference type="PANTHER" id="PTHR11481">
    <property type="entry name" value="IMMUNOGLOBULIN FC RECEPTOR"/>
    <property type="match status" value="1"/>
</dbReference>
<evidence type="ECO:0000256" key="3">
    <source>
        <dbReference type="SAM" id="SignalP"/>
    </source>
</evidence>
<dbReference type="InterPro" id="IPR050488">
    <property type="entry name" value="Ig_Fc_receptor"/>
</dbReference>
<dbReference type="InterPro" id="IPR013783">
    <property type="entry name" value="Ig-like_fold"/>
</dbReference>
<feature type="domain" description="Ig-like" evidence="4">
    <location>
        <begin position="19"/>
        <end position="83"/>
    </location>
</feature>
<reference evidence="5" key="1">
    <citation type="submission" date="2025-08" db="UniProtKB">
        <authorList>
            <consortium name="Ensembl"/>
        </authorList>
    </citation>
    <scope>IDENTIFICATION</scope>
</reference>
<reference evidence="5" key="2">
    <citation type="submission" date="2025-09" db="UniProtKB">
        <authorList>
            <consortium name="Ensembl"/>
        </authorList>
    </citation>
    <scope>IDENTIFICATION</scope>
</reference>
<dbReference type="GO" id="GO:0006955">
    <property type="term" value="P:immune response"/>
    <property type="evidence" value="ECO:0007669"/>
    <property type="project" value="TreeGrafter"/>
</dbReference>
<dbReference type="SMART" id="SM00409">
    <property type="entry name" value="IG"/>
    <property type="match status" value="1"/>
</dbReference>
<feature type="chain" id="PRO_5018730925" description="Ig-like domain-containing protein" evidence="3">
    <location>
        <begin position="23"/>
        <end position="110"/>
    </location>
</feature>
<accession>A0A3Q3B998</accession>
<dbReference type="GO" id="GO:0009897">
    <property type="term" value="C:external side of plasma membrane"/>
    <property type="evidence" value="ECO:0007669"/>
    <property type="project" value="TreeGrafter"/>
</dbReference>
<dbReference type="PROSITE" id="PS50835">
    <property type="entry name" value="IG_LIKE"/>
    <property type="match status" value="1"/>
</dbReference>
<sequence length="110" mass="12891">QSLLLFLRVTIIINCSIKPTLTLQPNWTQIFRGETVTLSCQIQRGGGTQWTYEWRPTNRNPPTSSEYRINKVTESHSGEYRCQGVRGFQQTDWSDVVRLTLHWTIELFLF</sequence>
<proteinExistence type="predicted"/>
<keyword evidence="6" id="KW-1185">Reference proteome</keyword>